<gene>
    <name evidence="4" type="ORF">F6W96_29320</name>
</gene>
<keyword evidence="1 2" id="KW-0238">DNA-binding</keyword>
<evidence type="ECO:0000259" key="3">
    <source>
        <dbReference type="PROSITE" id="PS50977"/>
    </source>
</evidence>
<reference evidence="4 5" key="1">
    <citation type="journal article" date="2019" name="ACS Chem. Biol.">
        <title>Identification and Mobilization of a Cryptic Antibiotic Biosynthesis Gene Locus from a Human-Pathogenic Nocardia Isolate.</title>
        <authorList>
            <person name="Herisse M."/>
            <person name="Ishida K."/>
            <person name="Porter J.L."/>
            <person name="Howden B."/>
            <person name="Hertweck C."/>
            <person name="Stinear T.P."/>
            <person name="Pidot S.J."/>
        </authorList>
    </citation>
    <scope>NUCLEOTIDE SEQUENCE [LARGE SCALE GENOMIC DNA]</scope>
    <source>
        <strain evidence="4 5">AUSMDU00012715</strain>
    </source>
</reference>
<dbReference type="AlphaFoldDB" id="A0A6G9Z8K8"/>
<dbReference type="GO" id="GO:0003677">
    <property type="term" value="F:DNA binding"/>
    <property type="evidence" value="ECO:0007669"/>
    <property type="project" value="UniProtKB-UniRule"/>
</dbReference>
<dbReference type="InterPro" id="IPR050109">
    <property type="entry name" value="HTH-type_TetR-like_transc_reg"/>
</dbReference>
<feature type="domain" description="HTH tetR-type" evidence="3">
    <location>
        <begin position="6"/>
        <end position="66"/>
    </location>
</feature>
<dbReference type="Proteomes" id="UP000500953">
    <property type="component" value="Chromosome"/>
</dbReference>
<dbReference type="InterPro" id="IPR041467">
    <property type="entry name" value="Sco4008_C"/>
</dbReference>
<dbReference type="InterPro" id="IPR001647">
    <property type="entry name" value="HTH_TetR"/>
</dbReference>
<dbReference type="PANTHER" id="PTHR30328">
    <property type="entry name" value="TRANSCRIPTIONAL REPRESSOR"/>
    <property type="match status" value="1"/>
</dbReference>
<feature type="DNA-binding region" description="H-T-H motif" evidence="2">
    <location>
        <begin position="29"/>
        <end position="48"/>
    </location>
</feature>
<evidence type="ECO:0000313" key="4">
    <source>
        <dbReference type="EMBL" id="QIS21822.1"/>
    </source>
</evidence>
<name>A0A6G9Z8K8_9NOCA</name>
<dbReference type="Pfam" id="PF00440">
    <property type="entry name" value="TetR_N"/>
    <property type="match status" value="1"/>
</dbReference>
<dbReference type="PROSITE" id="PS50977">
    <property type="entry name" value="HTH_TETR_2"/>
    <property type="match status" value="1"/>
</dbReference>
<dbReference type="InterPro" id="IPR036271">
    <property type="entry name" value="Tet_transcr_reg_TetR-rel_C_sf"/>
</dbReference>
<dbReference type="GO" id="GO:0006355">
    <property type="term" value="P:regulation of DNA-templated transcription"/>
    <property type="evidence" value="ECO:0007669"/>
    <property type="project" value="UniProtKB-ARBA"/>
</dbReference>
<evidence type="ECO:0000256" key="2">
    <source>
        <dbReference type="PROSITE-ProRule" id="PRU00335"/>
    </source>
</evidence>
<protein>
    <submittedName>
        <fullName evidence="4">TetR family transcriptional regulator</fullName>
    </submittedName>
</protein>
<proteinExistence type="predicted"/>
<dbReference type="SUPFAM" id="SSF46689">
    <property type="entry name" value="Homeodomain-like"/>
    <property type="match status" value="1"/>
</dbReference>
<dbReference type="EMBL" id="CP046173">
    <property type="protein sequence ID" value="QIS21822.1"/>
    <property type="molecule type" value="Genomic_DNA"/>
</dbReference>
<dbReference type="PANTHER" id="PTHR30328:SF54">
    <property type="entry name" value="HTH-TYPE TRANSCRIPTIONAL REPRESSOR SCO4008"/>
    <property type="match status" value="1"/>
</dbReference>
<accession>A0A6G9Z8K8</accession>
<dbReference type="Gene3D" id="1.10.357.10">
    <property type="entry name" value="Tetracycline Repressor, domain 2"/>
    <property type="match status" value="1"/>
</dbReference>
<dbReference type="PRINTS" id="PR00455">
    <property type="entry name" value="HTHTETR"/>
</dbReference>
<dbReference type="RefSeq" id="WP_167489088.1">
    <property type="nucleotide sequence ID" value="NZ_CP046173.1"/>
</dbReference>
<dbReference type="InterPro" id="IPR009057">
    <property type="entry name" value="Homeodomain-like_sf"/>
</dbReference>
<dbReference type="Pfam" id="PF17926">
    <property type="entry name" value="TetR_C_21"/>
    <property type="match status" value="1"/>
</dbReference>
<sequence length="185" mass="20351">MAYDSSATKERILVAAATEFAEYGVAGARIDRIAATAQANKRALYDYFGDKDALFAAVLERQMTDCAESVPLDGSDPGEYASQLLDYHAAHPELLRLLLWEALEFGDRPVPAEESRAAKYRKRADAIADAQTGPTDSRLLLFFILGLVNWGAAAPQLRRMVLGDDFPRDRFRDAIADAVRALAKN</sequence>
<dbReference type="SUPFAM" id="SSF48498">
    <property type="entry name" value="Tetracyclin repressor-like, C-terminal domain"/>
    <property type="match status" value="1"/>
</dbReference>
<organism evidence="4 5">
    <name type="scientific">Nocardia terpenica</name>
    <dbReference type="NCBI Taxonomy" id="455432"/>
    <lineage>
        <taxon>Bacteria</taxon>
        <taxon>Bacillati</taxon>
        <taxon>Actinomycetota</taxon>
        <taxon>Actinomycetes</taxon>
        <taxon>Mycobacteriales</taxon>
        <taxon>Nocardiaceae</taxon>
        <taxon>Nocardia</taxon>
    </lineage>
</organism>
<evidence type="ECO:0000313" key="5">
    <source>
        <dbReference type="Proteomes" id="UP000500953"/>
    </source>
</evidence>
<evidence type="ECO:0000256" key="1">
    <source>
        <dbReference type="ARBA" id="ARBA00023125"/>
    </source>
</evidence>